<reference evidence="1 2" key="1">
    <citation type="journal article" date="2023" name="Plants (Basel)">
        <title>Bridging the Gap: Combining Genomics and Transcriptomics Approaches to Understand Stylosanthes scabra, an Orphan Legume from the Brazilian Caatinga.</title>
        <authorList>
            <person name="Ferreira-Neto J.R.C."/>
            <person name="da Silva M.D."/>
            <person name="Binneck E."/>
            <person name="de Melo N.F."/>
            <person name="da Silva R.H."/>
            <person name="de Melo A.L.T.M."/>
            <person name="Pandolfi V."/>
            <person name="Bustamante F.O."/>
            <person name="Brasileiro-Vidal A.C."/>
            <person name="Benko-Iseppon A.M."/>
        </authorList>
    </citation>
    <scope>NUCLEOTIDE SEQUENCE [LARGE SCALE GENOMIC DNA]</scope>
    <source>
        <tissue evidence="1">Leaves</tissue>
    </source>
</reference>
<dbReference type="Proteomes" id="UP001341840">
    <property type="component" value="Unassembled WGS sequence"/>
</dbReference>
<organism evidence="1 2">
    <name type="scientific">Stylosanthes scabra</name>
    <dbReference type="NCBI Taxonomy" id="79078"/>
    <lineage>
        <taxon>Eukaryota</taxon>
        <taxon>Viridiplantae</taxon>
        <taxon>Streptophyta</taxon>
        <taxon>Embryophyta</taxon>
        <taxon>Tracheophyta</taxon>
        <taxon>Spermatophyta</taxon>
        <taxon>Magnoliopsida</taxon>
        <taxon>eudicotyledons</taxon>
        <taxon>Gunneridae</taxon>
        <taxon>Pentapetalae</taxon>
        <taxon>rosids</taxon>
        <taxon>fabids</taxon>
        <taxon>Fabales</taxon>
        <taxon>Fabaceae</taxon>
        <taxon>Papilionoideae</taxon>
        <taxon>50 kb inversion clade</taxon>
        <taxon>dalbergioids sensu lato</taxon>
        <taxon>Dalbergieae</taxon>
        <taxon>Pterocarpus clade</taxon>
        <taxon>Stylosanthes</taxon>
    </lineage>
</organism>
<proteinExistence type="predicted"/>
<name>A0ABU6ZPC9_9FABA</name>
<gene>
    <name evidence="1" type="ORF">PIB30_078282</name>
</gene>
<evidence type="ECO:0000313" key="1">
    <source>
        <dbReference type="EMBL" id="MED6223864.1"/>
    </source>
</evidence>
<protein>
    <submittedName>
        <fullName evidence="1">Uncharacterized protein</fullName>
    </submittedName>
</protein>
<accession>A0ABU6ZPC9</accession>
<dbReference type="EMBL" id="JASCZI010272937">
    <property type="protein sequence ID" value="MED6223864.1"/>
    <property type="molecule type" value="Genomic_DNA"/>
</dbReference>
<keyword evidence="2" id="KW-1185">Reference proteome</keyword>
<evidence type="ECO:0000313" key="2">
    <source>
        <dbReference type="Proteomes" id="UP001341840"/>
    </source>
</evidence>
<sequence>MKVALDLLDYSSEDSSSEFDAACCCCSDTSGEEICCNWEMSRSGWSMSISYSCLRMMRSLSRRALMRSSPDCCEALPWEGAGALVRAAGGGTGAGAGARADLVPRIVGTPLVAAHLVINMGNGRSCFLVLTGSSFMVATMIPGRKTDIPAMRA</sequence>
<comment type="caution">
    <text evidence="1">The sequence shown here is derived from an EMBL/GenBank/DDBJ whole genome shotgun (WGS) entry which is preliminary data.</text>
</comment>